<keyword evidence="6 7" id="KW-0472">Membrane</keyword>
<keyword evidence="2 7" id="KW-0813">Transport</keyword>
<dbReference type="PANTHER" id="PTHR30151:SF0">
    <property type="entry name" value="ABC TRANSPORTER PERMEASE PROTEIN MJ0413-RELATED"/>
    <property type="match status" value="1"/>
</dbReference>
<accession>A0A6N6NPI9</accession>
<dbReference type="Pfam" id="PF00528">
    <property type="entry name" value="BPD_transp_1"/>
    <property type="match status" value="1"/>
</dbReference>
<feature type="transmembrane region" description="Helical" evidence="7">
    <location>
        <begin position="78"/>
        <end position="101"/>
    </location>
</feature>
<evidence type="ECO:0000256" key="5">
    <source>
        <dbReference type="ARBA" id="ARBA00022989"/>
    </source>
</evidence>
<name>A0A6N6NPI9_9ACTN</name>
<dbReference type="GO" id="GO:0055085">
    <property type="term" value="P:transmembrane transport"/>
    <property type="evidence" value="ECO:0007669"/>
    <property type="project" value="InterPro"/>
</dbReference>
<feature type="domain" description="ABC transmembrane type-1" evidence="8">
    <location>
        <begin position="160"/>
        <end position="340"/>
    </location>
</feature>
<dbReference type="GO" id="GO:0005886">
    <property type="term" value="C:plasma membrane"/>
    <property type="evidence" value="ECO:0007669"/>
    <property type="project" value="UniProtKB-SubCell"/>
</dbReference>
<feature type="transmembrane region" description="Helical" evidence="7">
    <location>
        <begin position="266"/>
        <end position="296"/>
    </location>
</feature>
<sequence length="357" mass="38767">MARFSASTEADSSNQKDTASIESLMIRDSDVPPERRVVLRARSTEAAKMLIPFAGIFLAYLVHVLVPNVYPATYVPKYWAPFLLGCAGVWTVVWLLGLFIVPVRKKALRLSWLLAFLFVFLEVWDIATLKTGYMKLPFIPSPDKVLEQLTVNHLKVIESAQASLLLLFEGLSIGLILGFASGVLCGCSRLANYWLAPLLKIVGPVPGLVWLPVFVKMFGSSHAGSVAAIVLAAWFPMTLMLSNAIKNTDIALIERAQTLGASKTRIVAHVMIPAAAPALADALFMALAGSFGALSAAELCGVKSGLALAVSTWGTIANFGVVFAYVLAMIIIFATLTALMFAVRNWLLRWQKGLVRW</sequence>
<dbReference type="AlphaFoldDB" id="A0A6N6NPI9"/>
<evidence type="ECO:0000259" key="8">
    <source>
        <dbReference type="PROSITE" id="PS50928"/>
    </source>
</evidence>
<dbReference type="PROSITE" id="PS50928">
    <property type="entry name" value="ABC_TM1"/>
    <property type="match status" value="1"/>
</dbReference>
<dbReference type="Proteomes" id="UP000468668">
    <property type="component" value="Unassembled WGS sequence"/>
</dbReference>
<dbReference type="OrthoDB" id="7274389at2"/>
<organism evidence="9 10">
    <name type="scientific">Ellagibacter isourolithinifaciens</name>
    <dbReference type="NCBI Taxonomy" id="2137581"/>
    <lineage>
        <taxon>Bacteria</taxon>
        <taxon>Bacillati</taxon>
        <taxon>Actinomycetota</taxon>
        <taxon>Coriobacteriia</taxon>
        <taxon>Eggerthellales</taxon>
        <taxon>Eggerthellaceae</taxon>
        <taxon>Ellagibacter</taxon>
    </lineage>
</organism>
<feature type="transmembrane region" description="Helical" evidence="7">
    <location>
        <begin position="49"/>
        <end position="66"/>
    </location>
</feature>
<reference evidence="9 10" key="1">
    <citation type="submission" date="2019-09" db="EMBL/GenBank/DDBJ databases">
        <title>Whole genome shotgun sequencing (WGS) of Ellagibacter isourolithinifaciens DSM 104140(T) and Adlercreutzia muris DSM 29508(T).</title>
        <authorList>
            <person name="Stoll D.A."/>
            <person name="Danylec N."/>
            <person name="Huch M."/>
        </authorList>
    </citation>
    <scope>NUCLEOTIDE SEQUENCE [LARGE SCALE GENOMIC DNA]</scope>
    <source>
        <strain evidence="9 10">DSM 104140</strain>
    </source>
</reference>
<feature type="transmembrane region" description="Helical" evidence="7">
    <location>
        <begin position="225"/>
        <end position="245"/>
    </location>
</feature>
<dbReference type="SUPFAM" id="SSF161098">
    <property type="entry name" value="MetI-like"/>
    <property type="match status" value="1"/>
</dbReference>
<dbReference type="EMBL" id="WAJR01000001">
    <property type="protein sequence ID" value="KAB1642990.1"/>
    <property type="molecule type" value="Genomic_DNA"/>
</dbReference>
<feature type="transmembrane region" description="Helical" evidence="7">
    <location>
        <begin position="108"/>
        <end position="127"/>
    </location>
</feature>
<dbReference type="CDD" id="cd06261">
    <property type="entry name" value="TM_PBP2"/>
    <property type="match status" value="1"/>
</dbReference>
<evidence type="ECO:0000313" key="10">
    <source>
        <dbReference type="Proteomes" id="UP000468668"/>
    </source>
</evidence>
<comment type="subcellular location">
    <subcellularLocation>
        <location evidence="1 7">Cell membrane</location>
        <topology evidence="1 7">Multi-pass membrane protein</topology>
    </subcellularLocation>
</comment>
<keyword evidence="3" id="KW-1003">Cell membrane</keyword>
<comment type="similarity">
    <text evidence="7">Belongs to the binding-protein-dependent transport system permease family.</text>
</comment>
<feature type="transmembrane region" description="Helical" evidence="7">
    <location>
        <begin position="164"/>
        <end position="186"/>
    </location>
</feature>
<evidence type="ECO:0000256" key="3">
    <source>
        <dbReference type="ARBA" id="ARBA00022475"/>
    </source>
</evidence>
<evidence type="ECO:0000256" key="1">
    <source>
        <dbReference type="ARBA" id="ARBA00004651"/>
    </source>
</evidence>
<evidence type="ECO:0000313" key="9">
    <source>
        <dbReference type="EMBL" id="KAB1642990.1"/>
    </source>
</evidence>
<evidence type="ECO:0000256" key="7">
    <source>
        <dbReference type="RuleBase" id="RU363032"/>
    </source>
</evidence>
<dbReference type="InterPro" id="IPR035906">
    <property type="entry name" value="MetI-like_sf"/>
</dbReference>
<proteinExistence type="inferred from homology"/>
<dbReference type="InterPro" id="IPR000515">
    <property type="entry name" value="MetI-like"/>
</dbReference>
<keyword evidence="10" id="KW-1185">Reference proteome</keyword>
<feature type="transmembrane region" description="Helical" evidence="7">
    <location>
        <begin position="193"/>
        <end position="213"/>
    </location>
</feature>
<evidence type="ECO:0000256" key="4">
    <source>
        <dbReference type="ARBA" id="ARBA00022692"/>
    </source>
</evidence>
<gene>
    <name evidence="9" type="ORF">F8C90_01005</name>
</gene>
<evidence type="ECO:0000256" key="2">
    <source>
        <dbReference type="ARBA" id="ARBA00022448"/>
    </source>
</evidence>
<feature type="transmembrane region" description="Helical" evidence="7">
    <location>
        <begin position="316"/>
        <end position="343"/>
    </location>
</feature>
<dbReference type="Gene3D" id="1.10.3720.10">
    <property type="entry name" value="MetI-like"/>
    <property type="match status" value="1"/>
</dbReference>
<keyword evidence="4 7" id="KW-0812">Transmembrane</keyword>
<evidence type="ECO:0000256" key="6">
    <source>
        <dbReference type="ARBA" id="ARBA00023136"/>
    </source>
</evidence>
<keyword evidence="5 7" id="KW-1133">Transmembrane helix</keyword>
<dbReference type="PANTHER" id="PTHR30151">
    <property type="entry name" value="ALKANE SULFONATE ABC TRANSPORTER-RELATED, MEMBRANE SUBUNIT"/>
    <property type="match status" value="1"/>
</dbReference>
<protein>
    <submittedName>
        <fullName evidence="9">ABC transporter permease subunit</fullName>
    </submittedName>
</protein>
<comment type="caution">
    <text evidence="9">The sequence shown here is derived from an EMBL/GenBank/DDBJ whole genome shotgun (WGS) entry which is preliminary data.</text>
</comment>